<evidence type="ECO:0000313" key="2">
    <source>
        <dbReference type="EMBL" id="MBC8573379.1"/>
    </source>
</evidence>
<accession>A0ABR7NAD8</accession>
<evidence type="ECO:0000259" key="1">
    <source>
        <dbReference type="PROSITE" id="PS51186"/>
    </source>
</evidence>
<dbReference type="Gene3D" id="3.40.630.30">
    <property type="match status" value="1"/>
</dbReference>
<dbReference type="SUPFAM" id="SSF55729">
    <property type="entry name" value="Acyl-CoA N-acyltransferases (Nat)"/>
    <property type="match status" value="1"/>
</dbReference>
<feature type="domain" description="N-acetyltransferase" evidence="1">
    <location>
        <begin position="8"/>
        <end position="185"/>
    </location>
</feature>
<dbReference type="InterPro" id="IPR000182">
    <property type="entry name" value="GNAT_dom"/>
</dbReference>
<dbReference type="Pfam" id="PF00583">
    <property type="entry name" value="Acetyltransf_1"/>
    <property type="match status" value="1"/>
</dbReference>
<reference evidence="2 3" key="1">
    <citation type="submission" date="2020-08" db="EMBL/GenBank/DDBJ databases">
        <title>Genome public.</title>
        <authorList>
            <person name="Liu C."/>
            <person name="Sun Q."/>
        </authorList>
    </citation>
    <scope>NUCLEOTIDE SEQUENCE [LARGE SCALE GENOMIC DNA]</scope>
    <source>
        <strain evidence="2 3">NSJ-46</strain>
    </source>
</reference>
<dbReference type="PROSITE" id="PS51186">
    <property type="entry name" value="GNAT"/>
    <property type="match status" value="1"/>
</dbReference>
<dbReference type="InterPro" id="IPR016181">
    <property type="entry name" value="Acyl_CoA_acyltransferase"/>
</dbReference>
<dbReference type="CDD" id="cd04301">
    <property type="entry name" value="NAT_SF"/>
    <property type="match status" value="1"/>
</dbReference>
<gene>
    <name evidence="2" type="ORF">H8716_09845</name>
</gene>
<name>A0ABR7NAD8_9FIRM</name>
<dbReference type="EMBL" id="JACRSZ010000009">
    <property type="protein sequence ID" value="MBC8573379.1"/>
    <property type="molecule type" value="Genomic_DNA"/>
</dbReference>
<dbReference type="RefSeq" id="WP_249308548.1">
    <property type="nucleotide sequence ID" value="NZ_JACRSZ010000009.1"/>
</dbReference>
<proteinExistence type="predicted"/>
<organism evidence="2 3">
    <name type="scientific">Jingyaoa shaoxingensis</name>
    <dbReference type="NCBI Taxonomy" id="2763671"/>
    <lineage>
        <taxon>Bacteria</taxon>
        <taxon>Bacillati</taxon>
        <taxon>Bacillota</taxon>
        <taxon>Clostridia</taxon>
        <taxon>Lachnospirales</taxon>
        <taxon>Lachnospiraceae</taxon>
        <taxon>Jingyaoa</taxon>
    </lineage>
</organism>
<dbReference type="Proteomes" id="UP000657421">
    <property type="component" value="Unassembled WGS sequence"/>
</dbReference>
<protein>
    <submittedName>
        <fullName evidence="2">GNAT family N-acetyltransferase</fullName>
    </submittedName>
</protein>
<evidence type="ECO:0000313" key="3">
    <source>
        <dbReference type="Proteomes" id="UP000657421"/>
    </source>
</evidence>
<keyword evidence="3" id="KW-1185">Reference proteome</keyword>
<comment type="caution">
    <text evidence="2">The sequence shown here is derived from an EMBL/GenBank/DDBJ whole genome shotgun (WGS) entry which is preliminary data.</text>
</comment>
<sequence>MKKSDFTPHIRLCTPEDLDDIMDLQERICASMPRPDLFVATCREENASYLAEPNVIFGTYDHDRLIAYASLAFPEKASDNLGWDLGWDEDTVRRCAKLDTIVVDSAYRGYGLQRTLISHCLSYAKAPDPDCFVLTTVSPANTYSLRNVQSEGFQILKRMTKYGGRDRYVLGYHTSGHFPEIYQHP</sequence>